<dbReference type="Proteomes" id="UP000663870">
    <property type="component" value="Unassembled WGS sequence"/>
</dbReference>
<evidence type="ECO:0000313" key="5">
    <source>
        <dbReference type="EMBL" id="CAF3815587.1"/>
    </source>
</evidence>
<organism evidence="4 6">
    <name type="scientific">Rotaria sordida</name>
    <dbReference type="NCBI Taxonomy" id="392033"/>
    <lineage>
        <taxon>Eukaryota</taxon>
        <taxon>Metazoa</taxon>
        <taxon>Spiralia</taxon>
        <taxon>Gnathifera</taxon>
        <taxon>Rotifera</taxon>
        <taxon>Eurotatoria</taxon>
        <taxon>Bdelloidea</taxon>
        <taxon>Philodinida</taxon>
        <taxon>Philodinidae</taxon>
        <taxon>Rotaria</taxon>
    </lineage>
</organism>
<proteinExistence type="predicted"/>
<evidence type="ECO:0000313" key="3">
    <source>
        <dbReference type="EMBL" id="CAF1277954.1"/>
    </source>
</evidence>
<reference evidence="4" key="1">
    <citation type="submission" date="2021-02" db="EMBL/GenBank/DDBJ databases">
        <authorList>
            <person name="Nowell W R."/>
        </authorList>
    </citation>
    <scope>NUCLEOTIDE SEQUENCE</scope>
</reference>
<dbReference type="Proteomes" id="UP000663836">
    <property type="component" value="Unassembled WGS sequence"/>
</dbReference>
<keyword evidence="1" id="KW-0472">Membrane</keyword>
<accession>A0A815LZL6</accession>
<comment type="caution">
    <text evidence="4">The sequence shown here is derived from an EMBL/GenBank/DDBJ whole genome shotgun (WGS) entry which is preliminary data.</text>
</comment>
<dbReference type="AlphaFoldDB" id="A0A815LZL6"/>
<gene>
    <name evidence="5" type="ORF">JBS370_LOCUS16134</name>
    <name evidence="4" type="ORF">JXQ802_LOCUS35625</name>
    <name evidence="2" type="ORF">PYM288_LOCUS22983</name>
    <name evidence="3" type="ORF">ZHD862_LOCUS26773</name>
</gene>
<keyword evidence="1" id="KW-0812">Transmembrane</keyword>
<evidence type="ECO:0000313" key="6">
    <source>
        <dbReference type="Proteomes" id="UP000663870"/>
    </source>
</evidence>
<sequence>MPRISNYLRFCLLILPILLLFIFYESISNKTNINIEPRDNYSYCLLDVHQALESLSIPWFITFGSALMYWRSKNFISTDMDIGIFYKDLKEKSINEKKFISIMTNKFHFKYYYHYGRIDHGQEWRFSCPITHIPIDIFVYYSLDELNKTSDYWAATYNGLCNKMIYKKCRWKFKKFHLITFKMFKKKFYIVPVEFIEERYGKNYTTPHKYDYFESLQLLPNLIQEYNVNTTSSKPK</sequence>
<dbReference type="EMBL" id="CAJNOT010002041">
    <property type="protein sequence ID" value="CAF1277954.1"/>
    <property type="molecule type" value="Genomic_DNA"/>
</dbReference>
<dbReference type="Proteomes" id="UP000663864">
    <property type="component" value="Unassembled WGS sequence"/>
</dbReference>
<evidence type="ECO:0000313" key="2">
    <source>
        <dbReference type="EMBL" id="CAF1165460.1"/>
    </source>
</evidence>
<keyword evidence="1" id="KW-1133">Transmembrane helix</keyword>
<name>A0A815LZL6_9BILA</name>
<feature type="transmembrane region" description="Helical" evidence="1">
    <location>
        <begin position="7"/>
        <end position="24"/>
    </location>
</feature>
<protein>
    <submittedName>
        <fullName evidence="4">Uncharacterized protein</fullName>
    </submittedName>
</protein>
<dbReference type="EMBL" id="CAJOBD010001596">
    <property type="protein sequence ID" value="CAF3815587.1"/>
    <property type="molecule type" value="Genomic_DNA"/>
</dbReference>
<evidence type="ECO:0000256" key="1">
    <source>
        <dbReference type="SAM" id="Phobius"/>
    </source>
</evidence>
<dbReference type="Proteomes" id="UP000663854">
    <property type="component" value="Unassembled WGS sequence"/>
</dbReference>
<keyword evidence="6" id="KW-1185">Reference proteome</keyword>
<dbReference type="EMBL" id="CAJNOH010001028">
    <property type="protein sequence ID" value="CAF1165460.1"/>
    <property type="molecule type" value="Genomic_DNA"/>
</dbReference>
<feature type="transmembrane region" description="Helical" evidence="1">
    <location>
        <begin position="51"/>
        <end position="70"/>
    </location>
</feature>
<dbReference type="EMBL" id="CAJNOL010001774">
    <property type="protein sequence ID" value="CAF1416942.1"/>
    <property type="molecule type" value="Genomic_DNA"/>
</dbReference>
<evidence type="ECO:0000313" key="4">
    <source>
        <dbReference type="EMBL" id="CAF1416942.1"/>
    </source>
</evidence>